<feature type="domain" description="RNA polymerase sigma-70 region 2" evidence="5">
    <location>
        <begin position="26"/>
        <end position="89"/>
    </location>
</feature>
<dbReference type="Proteomes" id="UP000190367">
    <property type="component" value="Unassembled WGS sequence"/>
</dbReference>
<evidence type="ECO:0000259" key="5">
    <source>
        <dbReference type="Pfam" id="PF04542"/>
    </source>
</evidence>
<keyword evidence="4" id="KW-0804">Transcription</keyword>
<dbReference type="InterPro" id="IPR013325">
    <property type="entry name" value="RNA_pol_sigma_r2"/>
</dbReference>
<dbReference type="Pfam" id="PF04542">
    <property type="entry name" value="Sigma70_r2"/>
    <property type="match status" value="1"/>
</dbReference>
<dbReference type="PANTHER" id="PTHR43133">
    <property type="entry name" value="RNA POLYMERASE ECF-TYPE SIGMA FACTO"/>
    <property type="match status" value="1"/>
</dbReference>
<evidence type="ECO:0000313" key="7">
    <source>
        <dbReference type="EMBL" id="SJZ63678.1"/>
    </source>
</evidence>
<dbReference type="CDD" id="cd06171">
    <property type="entry name" value="Sigma70_r4"/>
    <property type="match status" value="1"/>
</dbReference>
<dbReference type="InterPro" id="IPR013324">
    <property type="entry name" value="RNA_pol_sigma_r3/r4-like"/>
</dbReference>
<organism evidence="7 8">
    <name type="scientific">Chitinophaga eiseniae</name>
    <dbReference type="NCBI Taxonomy" id="634771"/>
    <lineage>
        <taxon>Bacteria</taxon>
        <taxon>Pseudomonadati</taxon>
        <taxon>Bacteroidota</taxon>
        <taxon>Chitinophagia</taxon>
        <taxon>Chitinophagales</taxon>
        <taxon>Chitinophagaceae</taxon>
        <taxon>Chitinophaga</taxon>
    </lineage>
</organism>
<dbReference type="PANTHER" id="PTHR43133:SF46">
    <property type="entry name" value="RNA POLYMERASE SIGMA-70 FACTOR ECF SUBFAMILY"/>
    <property type="match status" value="1"/>
</dbReference>
<sequence>MNELAAEPITWWKSFLGGDKDALSSLYRHYFPVLYEYGVRLHDQEELVKDCIQDLFVKLWTNRSTIQQARDPRLYLLIALRGGIYNKLRPAGIRKVVPYEPHHDFRLTFSAESAYVKKEAAGLQSQQLLQALEKLSARQKEIIYLRFYEEMEYDDISAVMGISVKAAYKLYARALEALRGVLNISMSALLLLLAQHKA</sequence>
<dbReference type="InterPro" id="IPR007627">
    <property type="entry name" value="RNA_pol_sigma70_r2"/>
</dbReference>
<name>A0A1T4MA72_9BACT</name>
<dbReference type="Gene3D" id="1.10.1740.10">
    <property type="match status" value="1"/>
</dbReference>
<dbReference type="NCBIfam" id="TIGR02937">
    <property type="entry name" value="sigma70-ECF"/>
    <property type="match status" value="1"/>
</dbReference>
<evidence type="ECO:0000256" key="1">
    <source>
        <dbReference type="ARBA" id="ARBA00010641"/>
    </source>
</evidence>
<gene>
    <name evidence="7" type="ORF">SAMN04488128_1011006</name>
</gene>
<evidence type="ECO:0000256" key="4">
    <source>
        <dbReference type="ARBA" id="ARBA00023163"/>
    </source>
</evidence>
<dbReference type="Pfam" id="PF08281">
    <property type="entry name" value="Sigma70_r4_2"/>
    <property type="match status" value="1"/>
</dbReference>
<keyword evidence="2" id="KW-0805">Transcription regulation</keyword>
<dbReference type="EMBL" id="FUWZ01000001">
    <property type="protein sequence ID" value="SJZ63678.1"/>
    <property type="molecule type" value="Genomic_DNA"/>
</dbReference>
<accession>A0A1T4MA72</accession>
<evidence type="ECO:0000313" key="8">
    <source>
        <dbReference type="Proteomes" id="UP000190367"/>
    </source>
</evidence>
<dbReference type="InterPro" id="IPR013249">
    <property type="entry name" value="RNA_pol_sigma70_r4_t2"/>
</dbReference>
<dbReference type="Gene3D" id="1.10.10.10">
    <property type="entry name" value="Winged helix-like DNA-binding domain superfamily/Winged helix DNA-binding domain"/>
    <property type="match status" value="1"/>
</dbReference>
<dbReference type="GO" id="GO:0003677">
    <property type="term" value="F:DNA binding"/>
    <property type="evidence" value="ECO:0007669"/>
    <property type="project" value="InterPro"/>
</dbReference>
<dbReference type="STRING" id="634771.SAMN04488128_1011006"/>
<dbReference type="SUPFAM" id="SSF88659">
    <property type="entry name" value="Sigma3 and sigma4 domains of RNA polymerase sigma factors"/>
    <property type="match status" value="1"/>
</dbReference>
<evidence type="ECO:0000256" key="2">
    <source>
        <dbReference type="ARBA" id="ARBA00023015"/>
    </source>
</evidence>
<dbReference type="GO" id="GO:0016987">
    <property type="term" value="F:sigma factor activity"/>
    <property type="evidence" value="ECO:0007669"/>
    <property type="project" value="UniProtKB-KW"/>
</dbReference>
<keyword evidence="8" id="KW-1185">Reference proteome</keyword>
<comment type="similarity">
    <text evidence="1">Belongs to the sigma-70 factor family. ECF subfamily.</text>
</comment>
<keyword evidence="3" id="KW-0731">Sigma factor</keyword>
<dbReference type="InterPro" id="IPR036388">
    <property type="entry name" value="WH-like_DNA-bd_sf"/>
</dbReference>
<evidence type="ECO:0000259" key="6">
    <source>
        <dbReference type="Pfam" id="PF08281"/>
    </source>
</evidence>
<protein>
    <submittedName>
        <fullName evidence="7">RNA polymerase sigma factor, sigma-70 family</fullName>
    </submittedName>
</protein>
<dbReference type="AlphaFoldDB" id="A0A1T4MA72"/>
<dbReference type="InterPro" id="IPR039425">
    <property type="entry name" value="RNA_pol_sigma-70-like"/>
</dbReference>
<reference evidence="8" key="1">
    <citation type="submission" date="2017-02" db="EMBL/GenBank/DDBJ databases">
        <authorList>
            <person name="Varghese N."/>
            <person name="Submissions S."/>
        </authorList>
    </citation>
    <scope>NUCLEOTIDE SEQUENCE [LARGE SCALE GENOMIC DNA]</scope>
    <source>
        <strain evidence="8">DSM 22224</strain>
    </source>
</reference>
<dbReference type="SUPFAM" id="SSF88946">
    <property type="entry name" value="Sigma2 domain of RNA polymerase sigma factors"/>
    <property type="match status" value="1"/>
</dbReference>
<proteinExistence type="inferred from homology"/>
<dbReference type="OrthoDB" id="9150024at2"/>
<feature type="domain" description="RNA polymerase sigma factor 70 region 4 type 2" evidence="6">
    <location>
        <begin position="126"/>
        <end position="178"/>
    </location>
</feature>
<dbReference type="RefSeq" id="WP_078667633.1">
    <property type="nucleotide sequence ID" value="NZ_FUWZ01000001.1"/>
</dbReference>
<evidence type="ECO:0000256" key="3">
    <source>
        <dbReference type="ARBA" id="ARBA00023082"/>
    </source>
</evidence>
<dbReference type="GO" id="GO:0006352">
    <property type="term" value="P:DNA-templated transcription initiation"/>
    <property type="evidence" value="ECO:0007669"/>
    <property type="project" value="InterPro"/>
</dbReference>
<dbReference type="InterPro" id="IPR014284">
    <property type="entry name" value="RNA_pol_sigma-70_dom"/>
</dbReference>